<accession>A0A9W6YFL7</accession>
<name>A0A9W6YFL7_9STRA</name>
<gene>
    <name evidence="1" type="ORF">Plil01_001872200</name>
</gene>
<evidence type="ECO:0000313" key="1">
    <source>
        <dbReference type="EMBL" id="GMF66212.1"/>
    </source>
</evidence>
<comment type="caution">
    <text evidence="1">The sequence shown here is derived from an EMBL/GenBank/DDBJ whole genome shotgun (WGS) entry which is preliminary data.</text>
</comment>
<dbReference type="AlphaFoldDB" id="A0A9W6YFL7"/>
<organism evidence="1 2">
    <name type="scientific">Phytophthora lilii</name>
    <dbReference type="NCBI Taxonomy" id="2077276"/>
    <lineage>
        <taxon>Eukaryota</taxon>
        <taxon>Sar</taxon>
        <taxon>Stramenopiles</taxon>
        <taxon>Oomycota</taxon>
        <taxon>Peronosporomycetes</taxon>
        <taxon>Peronosporales</taxon>
        <taxon>Peronosporaceae</taxon>
        <taxon>Phytophthora</taxon>
    </lineage>
</organism>
<dbReference type="EMBL" id="BSXW01012571">
    <property type="protein sequence ID" value="GMF66212.1"/>
    <property type="molecule type" value="Genomic_DNA"/>
</dbReference>
<proteinExistence type="predicted"/>
<evidence type="ECO:0000313" key="2">
    <source>
        <dbReference type="Proteomes" id="UP001165083"/>
    </source>
</evidence>
<keyword evidence="2" id="KW-1185">Reference proteome</keyword>
<dbReference type="Proteomes" id="UP001165083">
    <property type="component" value="Unassembled WGS sequence"/>
</dbReference>
<protein>
    <submittedName>
        <fullName evidence="1">Unnamed protein product</fullName>
    </submittedName>
</protein>
<reference evidence="1" key="1">
    <citation type="submission" date="2023-04" db="EMBL/GenBank/DDBJ databases">
        <title>Phytophthora lilii NBRC 32176.</title>
        <authorList>
            <person name="Ichikawa N."/>
            <person name="Sato H."/>
            <person name="Tonouchi N."/>
        </authorList>
    </citation>
    <scope>NUCLEOTIDE SEQUENCE</scope>
    <source>
        <strain evidence="1">NBRC 32176</strain>
    </source>
</reference>
<sequence>MSSWNTSALSHQTSHGPSLDGVNLSDSEWYHSTLAGSGCAAASGSADPHVRVAPVTVILALSSMNSFSYLYLLALNALVKDTTLSAGAVLKVPLNPDADASIVAMNWDLPPAEALKVAAGLDIQPWPLTTDAASAEASKHA</sequence>